<keyword evidence="2" id="KW-1185">Reference proteome</keyword>
<accession>A0A2G1W7Z8</accession>
<dbReference type="AlphaFoldDB" id="A0A2G1W7Z8"/>
<sequence length="59" mass="6793">MTNARDGSFCRGRFLFRMFNREPLSTCSVMVGAIGRCEFQRRGGLARLRLAFRVPRNPL</sequence>
<evidence type="ECO:0000313" key="2">
    <source>
        <dbReference type="Proteomes" id="UP000225740"/>
    </source>
</evidence>
<protein>
    <submittedName>
        <fullName evidence="1">Uncharacterized protein</fullName>
    </submittedName>
</protein>
<comment type="caution">
    <text evidence="1">The sequence shown here is derived from an EMBL/GenBank/DDBJ whole genome shotgun (WGS) entry which is preliminary data.</text>
</comment>
<reference evidence="1 2" key="1">
    <citation type="submission" date="2017-06" db="EMBL/GenBank/DDBJ databases">
        <title>Description of Rhodopirellula bahusiensis sp. nov.</title>
        <authorList>
            <person name="Kizina J."/>
            <person name="Harder J."/>
        </authorList>
    </citation>
    <scope>NUCLEOTIDE SEQUENCE [LARGE SCALE GENOMIC DNA]</scope>
    <source>
        <strain evidence="1 2">SWK21</strain>
    </source>
</reference>
<evidence type="ECO:0000313" key="1">
    <source>
        <dbReference type="EMBL" id="PHQ34759.1"/>
    </source>
</evidence>
<dbReference type="Proteomes" id="UP000225740">
    <property type="component" value="Unassembled WGS sequence"/>
</dbReference>
<gene>
    <name evidence="1" type="ORF">CEE69_12840</name>
</gene>
<proteinExistence type="predicted"/>
<name>A0A2G1W7Z8_9BACT</name>
<organism evidence="1 2">
    <name type="scientific">Rhodopirellula bahusiensis</name>
    <dbReference type="NCBI Taxonomy" id="2014065"/>
    <lineage>
        <taxon>Bacteria</taxon>
        <taxon>Pseudomonadati</taxon>
        <taxon>Planctomycetota</taxon>
        <taxon>Planctomycetia</taxon>
        <taxon>Pirellulales</taxon>
        <taxon>Pirellulaceae</taxon>
        <taxon>Rhodopirellula</taxon>
    </lineage>
</organism>
<dbReference type="EMBL" id="NIZW01000009">
    <property type="protein sequence ID" value="PHQ34759.1"/>
    <property type="molecule type" value="Genomic_DNA"/>
</dbReference>